<evidence type="ECO:0000313" key="2">
    <source>
        <dbReference type="WBParaSite" id="ES5_v2.g28365.t1"/>
    </source>
</evidence>
<protein>
    <submittedName>
        <fullName evidence="2">Cadherin domain-containing protein</fullName>
    </submittedName>
</protein>
<name>A0AC34GFP7_9BILA</name>
<proteinExistence type="predicted"/>
<dbReference type="WBParaSite" id="ES5_v2.g28365.t1">
    <property type="protein sequence ID" value="ES5_v2.g28365.t1"/>
    <property type="gene ID" value="ES5_v2.g28365"/>
</dbReference>
<dbReference type="Proteomes" id="UP000887579">
    <property type="component" value="Unplaced"/>
</dbReference>
<sequence>MPIFTIKAVDIDSEENGKIFYRLSGDSGFSIDAESGELSIAGALAKGKKHWTLKVIAFDAGSPISLSSEVQIDIFASAEDAKAKKVVSSKKAADTCSLKNNHSPKFSKLPTNLSLKEDAPIGTTVTKIKATDADYGINGIIQFWSEDEFFGIDTYSGIVTIKKPLFELFNHLNNGNEFIDYKMEISATDSAIFVNPKMPSLSTKATVIIRIHDVNNYLPIFEQPIYFTQVEENAGAGIELLRVKAIDHDPGQHGKIEYLLAIDSDLITIDPD</sequence>
<reference evidence="2" key="1">
    <citation type="submission" date="2022-11" db="UniProtKB">
        <authorList>
            <consortium name="WormBaseParasite"/>
        </authorList>
    </citation>
    <scope>IDENTIFICATION</scope>
</reference>
<accession>A0AC34GFP7</accession>
<evidence type="ECO:0000313" key="1">
    <source>
        <dbReference type="Proteomes" id="UP000887579"/>
    </source>
</evidence>
<organism evidence="1 2">
    <name type="scientific">Panagrolaimus sp. ES5</name>
    <dbReference type="NCBI Taxonomy" id="591445"/>
    <lineage>
        <taxon>Eukaryota</taxon>
        <taxon>Metazoa</taxon>
        <taxon>Ecdysozoa</taxon>
        <taxon>Nematoda</taxon>
        <taxon>Chromadorea</taxon>
        <taxon>Rhabditida</taxon>
        <taxon>Tylenchina</taxon>
        <taxon>Panagrolaimomorpha</taxon>
        <taxon>Panagrolaimoidea</taxon>
        <taxon>Panagrolaimidae</taxon>
        <taxon>Panagrolaimus</taxon>
    </lineage>
</organism>